<evidence type="ECO:0000313" key="2">
    <source>
        <dbReference type="Proteomes" id="UP001056035"/>
    </source>
</evidence>
<dbReference type="Proteomes" id="UP001056035">
    <property type="component" value="Chromosome"/>
</dbReference>
<evidence type="ECO:0000313" key="1">
    <source>
        <dbReference type="EMBL" id="UTI65622.1"/>
    </source>
</evidence>
<dbReference type="RefSeq" id="WP_254572301.1">
    <property type="nucleotide sequence ID" value="NZ_CP098502.1"/>
</dbReference>
<organism evidence="1 2">
    <name type="scientific">Paraconexibacter antarcticus</name>
    <dbReference type="NCBI Taxonomy" id="2949664"/>
    <lineage>
        <taxon>Bacteria</taxon>
        <taxon>Bacillati</taxon>
        <taxon>Actinomycetota</taxon>
        <taxon>Thermoleophilia</taxon>
        <taxon>Solirubrobacterales</taxon>
        <taxon>Paraconexibacteraceae</taxon>
        <taxon>Paraconexibacter</taxon>
    </lineage>
</organism>
<reference evidence="1 2" key="1">
    <citation type="submission" date="2022-06" db="EMBL/GenBank/DDBJ databases">
        <title>Paraconexibacter antarcticus.</title>
        <authorList>
            <person name="Kim C.S."/>
        </authorList>
    </citation>
    <scope>NUCLEOTIDE SEQUENCE [LARGE SCALE GENOMIC DNA]</scope>
    <source>
        <strain evidence="1 2">02-257</strain>
    </source>
</reference>
<accession>A0ABY5DY85</accession>
<protein>
    <recommendedName>
        <fullName evidence="3">Terminase</fullName>
    </recommendedName>
</protein>
<dbReference type="InterPro" id="IPR027417">
    <property type="entry name" value="P-loop_NTPase"/>
</dbReference>
<dbReference type="Gene3D" id="3.40.50.300">
    <property type="entry name" value="P-loop containing nucleotide triphosphate hydrolases"/>
    <property type="match status" value="1"/>
</dbReference>
<name>A0ABY5DY85_9ACTN</name>
<sequence length="520" mass="59203">MPAAPFEVDYDALLALPEAEQREWYAKIARLKRDLESNPLWGYVPHDGRGTGGQIAYHECSTDGLFIAAAIAGNRWGKTHGGLMDDAIQTLPPEFVPPWLEGYRRKPYNGDYRCRVVVVDLPNALTKVWLPKMRRVIPAGALWKGDFQKAWNERTRMLQFADGSWWDFLTHDMDVDAYAGADVDRIHFDEEPPGAKGRAQFDESLVRLIDRDGDVRFTLTPLLGLNWVYYEITDGGVPRNDEDCRVITGSMDDNPHTAKAMKERLKKKWAKDPLLLEARMNGSFVHFAGSIYPEFSEAEHVVPARPVPRRGEKAKPSVPVYASIDPGLDHPSGVVFAWVDELDVMEVFHAFKIRGTVSDVAKHFHAACERFEVKPRWVVIDPSARNKSHITGRSMQLEYAEHGIHTLPGQNSRLAGFSRVKERLSTGRLLVHAGNEELVEEFRDYRWKARRNQSEDASPEEPIKVKDDMLDALRYLVMSLPVKGRAEADEKLLTGPEQMLQDDLASKWRKRRKRQRIGSK</sequence>
<keyword evidence="2" id="KW-1185">Reference proteome</keyword>
<gene>
    <name evidence="1" type="ORF">NBH00_05275</name>
</gene>
<dbReference type="Gene3D" id="3.30.420.280">
    <property type="match status" value="1"/>
</dbReference>
<proteinExistence type="predicted"/>
<dbReference type="EMBL" id="CP098502">
    <property type="protein sequence ID" value="UTI65622.1"/>
    <property type="molecule type" value="Genomic_DNA"/>
</dbReference>
<evidence type="ECO:0008006" key="3">
    <source>
        <dbReference type="Google" id="ProtNLM"/>
    </source>
</evidence>